<evidence type="ECO:0000256" key="9">
    <source>
        <dbReference type="SAM" id="Phobius"/>
    </source>
</evidence>
<reference evidence="11 12" key="1">
    <citation type="journal article" date="2011" name="Stand. Genomic Sci.">
        <title>Complete genome sequence of Parvibaculum lavamentivorans type strain (DS-1(T)).</title>
        <authorList>
            <person name="Schleheck D."/>
            <person name="Weiss M."/>
            <person name="Pitluck S."/>
            <person name="Bruce D."/>
            <person name="Land M.L."/>
            <person name="Han S."/>
            <person name="Saunders E."/>
            <person name="Tapia R."/>
            <person name="Detter C."/>
            <person name="Brettin T."/>
            <person name="Han J."/>
            <person name="Woyke T."/>
            <person name="Goodwin L."/>
            <person name="Pennacchio L."/>
            <person name="Nolan M."/>
            <person name="Cook A.M."/>
            <person name="Kjelleberg S."/>
            <person name="Thomas T."/>
        </authorList>
    </citation>
    <scope>NUCLEOTIDE SEQUENCE [LARGE SCALE GENOMIC DNA]</scope>
    <source>
        <strain evidence="12">DS-1 / DSM 13023 / NCIMB 13966</strain>
    </source>
</reference>
<evidence type="ECO:0000256" key="1">
    <source>
        <dbReference type="ARBA" id="ARBA00004167"/>
    </source>
</evidence>
<evidence type="ECO:0000256" key="7">
    <source>
        <dbReference type="ARBA" id="ARBA00023186"/>
    </source>
</evidence>
<evidence type="ECO:0000256" key="3">
    <source>
        <dbReference type="ARBA" id="ARBA00022475"/>
    </source>
</evidence>
<dbReference type="PANTHER" id="PTHR38035">
    <property type="entry name" value="UPF0070 PROTEIN YFGM"/>
    <property type="match status" value="1"/>
</dbReference>
<evidence type="ECO:0000313" key="12">
    <source>
        <dbReference type="Proteomes" id="UP000006377"/>
    </source>
</evidence>
<dbReference type="GO" id="GO:0005886">
    <property type="term" value="C:plasma membrane"/>
    <property type="evidence" value="ECO:0007669"/>
    <property type="project" value="UniProtKB-SubCell"/>
</dbReference>
<feature type="transmembrane region" description="Helical" evidence="9">
    <location>
        <begin position="24"/>
        <end position="45"/>
    </location>
</feature>
<dbReference type="RefSeq" id="WP_012112406.1">
    <property type="nucleotide sequence ID" value="NC_009719.1"/>
</dbReference>
<dbReference type="InterPro" id="IPR018704">
    <property type="entry name" value="SecYEG/CpoB_TPR"/>
</dbReference>
<keyword evidence="5 9" id="KW-1133">Transmembrane helix</keyword>
<organism evidence="11 12">
    <name type="scientific">Parvibaculum lavamentivorans (strain DS-1 / DSM 13023 / NCIMB 13966)</name>
    <dbReference type="NCBI Taxonomy" id="402881"/>
    <lineage>
        <taxon>Bacteria</taxon>
        <taxon>Pseudomonadati</taxon>
        <taxon>Pseudomonadota</taxon>
        <taxon>Alphaproteobacteria</taxon>
        <taxon>Hyphomicrobiales</taxon>
        <taxon>Parvibaculaceae</taxon>
        <taxon>Parvibaculum</taxon>
    </lineage>
</organism>
<keyword evidence="6 9" id="KW-0472">Membrane</keyword>
<dbReference type="Proteomes" id="UP000006377">
    <property type="component" value="Chromosome"/>
</dbReference>
<feature type="domain" description="Ancillary SecYEG translocon subunit/Cell division coordinator CpoB TPR" evidence="10">
    <location>
        <begin position="20"/>
        <end position="150"/>
    </location>
</feature>
<dbReference type="EMBL" id="CP000774">
    <property type="protein sequence ID" value="ABS65093.1"/>
    <property type="molecule type" value="Genomic_DNA"/>
</dbReference>
<dbReference type="PANTHER" id="PTHR38035:SF1">
    <property type="entry name" value="ANCILLARY SECYEG TRANSLOCON SUBUNIT"/>
    <property type="match status" value="1"/>
</dbReference>
<dbReference type="HOGENOM" id="CLU_073302_1_1_5"/>
<dbReference type="GO" id="GO:0044877">
    <property type="term" value="F:protein-containing complex binding"/>
    <property type="evidence" value="ECO:0007669"/>
    <property type="project" value="InterPro"/>
</dbReference>
<evidence type="ECO:0000256" key="8">
    <source>
        <dbReference type="SAM" id="MobiDB-lite"/>
    </source>
</evidence>
<evidence type="ECO:0000256" key="5">
    <source>
        <dbReference type="ARBA" id="ARBA00022989"/>
    </source>
</evidence>
<keyword evidence="4 9" id="KW-0812">Transmembrane</keyword>
<name>A7HYW0_PARL1</name>
<keyword evidence="3" id="KW-1003">Cell membrane</keyword>
<keyword evidence="7" id="KW-0143">Chaperone</keyword>
<dbReference type="STRING" id="402881.Plav_3494"/>
<evidence type="ECO:0000256" key="2">
    <source>
        <dbReference type="ARBA" id="ARBA00004236"/>
    </source>
</evidence>
<protein>
    <recommendedName>
        <fullName evidence="10">Ancillary SecYEG translocon subunit/Cell division coordinator CpoB TPR domain-containing protein</fullName>
    </recommendedName>
</protein>
<dbReference type="InterPro" id="IPR026039">
    <property type="entry name" value="YfgM"/>
</dbReference>
<dbReference type="Pfam" id="PF09976">
    <property type="entry name" value="TPR_21"/>
    <property type="match status" value="1"/>
</dbReference>
<comment type="subcellular location">
    <subcellularLocation>
        <location evidence="2">Cell membrane</location>
    </subcellularLocation>
    <subcellularLocation>
        <location evidence="1">Membrane</location>
        <topology evidence="1">Single-pass membrane protein</topology>
    </subcellularLocation>
</comment>
<evidence type="ECO:0000313" key="11">
    <source>
        <dbReference type="EMBL" id="ABS65093.1"/>
    </source>
</evidence>
<evidence type="ECO:0000256" key="4">
    <source>
        <dbReference type="ARBA" id="ARBA00022692"/>
    </source>
</evidence>
<keyword evidence="12" id="KW-1185">Reference proteome</keyword>
<proteinExistence type="predicted"/>
<feature type="region of interest" description="Disordered" evidence="8">
    <location>
        <begin position="218"/>
        <end position="240"/>
    </location>
</feature>
<dbReference type="KEGG" id="pla:Plav_3494"/>
<evidence type="ECO:0000259" key="10">
    <source>
        <dbReference type="Pfam" id="PF09976"/>
    </source>
</evidence>
<dbReference type="AlphaFoldDB" id="A7HYW0"/>
<sequence>MTDLFREVEEDLRREQFSKLWDKYGAWLIGAVVALVLVVAAIVGWRAWSHSQRVEASARFEETVIKAQDAAPAEAAAAFAELAESTSGGYAVLARLHEADKRLAAGERDVALAVYGEVANGGAPAIVRGMARIKEGLLLVDTASYDDMKARMSPLVDSASPWRENALELLALAAMRDGEWEDANRNAAAIIANQATPAGLRDRAHVIQALVAPHLLAEEEAQPAETTQEAPATEPPAETE</sequence>
<gene>
    <name evidence="11" type="ordered locus">Plav_3494</name>
</gene>
<feature type="compositionally biased region" description="Low complexity" evidence="8">
    <location>
        <begin position="223"/>
        <end position="240"/>
    </location>
</feature>
<accession>A7HYW0</accession>
<evidence type="ECO:0000256" key="6">
    <source>
        <dbReference type="ARBA" id="ARBA00023136"/>
    </source>
</evidence>
<dbReference type="eggNOG" id="COG4649">
    <property type="taxonomic scope" value="Bacteria"/>
</dbReference>